<sequence length="70" mass="8146">MQLWSRPLDNAINQVPFIVVNVVASLKGLYWVYNPLSQEHQTHLYPCGCLRSFGLLTDSKWLTNSVFWHL</sequence>
<evidence type="ECO:0000313" key="1">
    <source>
        <dbReference type="EMBL" id="DAA02992.1"/>
    </source>
</evidence>
<dbReference type="AlphaFoldDB" id="Q6IL69"/>
<name>Q6IL69_DROME</name>
<reference evidence="1" key="1">
    <citation type="journal article" date="2003" name="Genome Biol.">
        <title>An integrated gene annotation and transcriptional profiling approach towards the full gene content of the Drosophila genome.</title>
        <authorList>
            <person name="Hild M."/>
            <person name="Beckmann B."/>
            <person name="Haas S.A."/>
            <person name="Koch B."/>
            <person name="Solovyev V."/>
            <person name="Busold C."/>
            <person name="Fellenberg K."/>
            <person name="Boutros M."/>
            <person name="Vingron M."/>
            <person name="Sauer F."/>
            <person name="Hoheisel J.D."/>
            <person name="Paro R."/>
        </authorList>
    </citation>
    <scope>NUCLEOTIDE SEQUENCE</scope>
</reference>
<dbReference type="EMBL" id="BK002147">
    <property type="protein sequence ID" value="DAA02992.1"/>
    <property type="molecule type" value="Genomic_DNA"/>
</dbReference>
<protein>
    <submittedName>
        <fullName evidence="1">HDC10208</fullName>
    </submittedName>
</protein>
<gene>
    <name evidence="1" type="ORF">HDC10208</name>
</gene>
<accession>Q6IL69</accession>
<proteinExistence type="predicted"/>
<organism evidence="1">
    <name type="scientific">Drosophila melanogaster</name>
    <name type="common">Fruit fly</name>
    <dbReference type="NCBI Taxonomy" id="7227"/>
    <lineage>
        <taxon>Eukaryota</taxon>
        <taxon>Metazoa</taxon>
        <taxon>Ecdysozoa</taxon>
        <taxon>Arthropoda</taxon>
        <taxon>Hexapoda</taxon>
        <taxon>Insecta</taxon>
        <taxon>Pterygota</taxon>
        <taxon>Neoptera</taxon>
        <taxon>Endopterygota</taxon>
        <taxon>Diptera</taxon>
        <taxon>Brachycera</taxon>
        <taxon>Muscomorpha</taxon>
        <taxon>Ephydroidea</taxon>
        <taxon>Drosophilidae</taxon>
        <taxon>Drosophila</taxon>
        <taxon>Sophophora</taxon>
    </lineage>
</organism>